<evidence type="ECO:0000259" key="4">
    <source>
        <dbReference type="Pfam" id="PF24883"/>
    </source>
</evidence>
<dbReference type="InterPro" id="IPR019734">
    <property type="entry name" value="TPR_rpt"/>
</dbReference>
<evidence type="ECO:0000256" key="1">
    <source>
        <dbReference type="ARBA" id="ARBA00022737"/>
    </source>
</evidence>
<keyword evidence="6" id="KW-1185">Reference proteome</keyword>
<dbReference type="Gene3D" id="1.25.40.10">
    <property type="entry name" value="Tetratricopeptide repeat domain"/>
    <property type="match status" value="4"/>
</dbReference>
<dbReference type="PANTHER" id="PTHR19959:SF119">
    <property type="entry name" value="FUNGAL LIPASE-LIKE DOMAIN-CONTAINING PROTEIN"/>
    <property type="match status" value="1"/>
</dbReference>
<dbReference type="SUPFAM" id="SSF48452">
    <property type="entry name" value="TPR-like"/>
    <property type="match status" value="3"/>
</dbReference>
<dbReference type="AlphaFoldDB" id="A0A165ZGX7"/>
<dbReference type="InterPro" id="IPR011990">
    <property type="entry name" value="TPR-like_helical_dom_sf"/>
</dbReference>
<name>A0A165ZGX7_9AGAM</name>
<proteinExistence type="predicted"/>
<dbReference type="Proteomes" id="UP000076532">
    <property type="component" value="Unassembled WGS sequence"/>
</dbReference>
<feature type="domain" description="Nephrocystin 3-like N-terminal" evidence="4">
    <location>
        <begin position="50"/>
        <end position="205"/>
    </location>
</feature>
<protein>
    <submittedName>
        <fullName evidence="5">TPR-like protein</fullName>
    </submittedName>
</protein>
<evidence type="ECO:0000256" key="2">
    <source>
        <dbReference type="SAM" id="MobiDB-lite"/>
    </source>
</evidence>
<feature type="compositionally biased region" description="Polar residues" evidence="2">
    <location>
        <begin position="1150"/>
        <end position="1159"/>
    </location>
</feature>
<reference evidence="5 6" key="1">
    <citation type="journal article" date="2016" name="Mol. Biol. Evol.">
        <title>Comparative Genomics of Early-Diverging Mushroom-Forming Fungi Provides Insights into the Origins of Lignocellulose Decay Capabilities.</title>
        <authorList>
            <person name="Nagy L.G."/>
            <person name="Riley R."/>
            <person name="Tritt A."/>
            <person name="Adam C."/>
            <person name="Daum C."/>
            <person name="Floudas D."/>
            <person name="Sun H."/>
            <person name="Yadav J.S."/>
            <person name="Pangilinan J."/>
            <person name="Larsson K.H."/>
            <person name="Matsuura K."/>
            <person name="Barry K."/>
            <person name="Labutti K."/>
            <person name="Kuo R."/>
            <person name="Ohm R.A."/>
            <person name="Bhattacharya S.S."/>
            <person name="Shirouzu T."/>
            <person name="Yoshinaga Y."/>
            <person name="Martin F.M."/>
            <person name="Grigoriev I.V."/>
            <person name="Hibbett D.S."/>
        </authorList>
    </citation>
    <scope>NUCLEOTIDE SEQUENCE [LARGE SCALE GENOMIC DNA]</scope>
    <source>
        <strain evidence="5 6">CBS 109695</strain>
    </source>
</reference>
<keyword evidence="1" id="KW-0677">Repeat</keyword>
<dbReference type="SUPFAM" id="SSF52540">
    <property type="entry name" value="P-loop containing nucleoside triphosphate hydrolases"/>
    <property type="match status" value="1"/>
</dbReference>
<dbReference type="Pfam" id="PF24883">
    <property type="entry name" value="NPHP3_N"/>
    <property type="match status" value="1"/>
</dbReference>
<dbReference type="SMART" id="SM00028">
    <property type="entry name" value="TPR"/>
    <property type="match status" value="12"/>
</dbReference>
<dbReference type="OrthoDB" id="3057274at2759"/>
<dbReference type="InterPro" id="IPR056884">
    <property type="entry name" value="NPHP3-like_N"/>
</dbReference>
<accession>A0A165ZGX7</accession>
<evidence type="ECO:0000313" key="5">
    <source>
        <dbReference type="EMBL" id="KZP10573.1"/>
    </source>
</evidence>
<dbReference type="InterPro" id="IPR026000">
    <property type="entry name" value="Apc5_dom"/>
</dbReference>
<sequence length="1171" mass="127975">WVSGDIFIDKLRPKLKPFSVLDKLVYAQGASWDPKLVCLPGTRAKILSVIHAWLRSFDTQNLFWLNAVAGAGKTAIAHTIAQALHDDGLLASSFFFDRNDASRNTPRLLVTTIACDLAMRHPAIATDISAALEEEPSLASAPLSRQFEAFIAGPLRRHPVDHPIVIVIDALDEAISDDSDTSLLGMLRDEASHLPPQLRILITSRSTWIVDQYLSEHTHILSHPINIHSLDSRQDIAAYVNAELRDPLFCSRMGPNWPDEALIAELELLAEGLFIWIATICSYLRSTYNPRAKLDALLARTLPQGLDPAEKIYILYASILEICVNWEDPDFVQDYHLVVGAIMAAKRPLSLIALKALHGSSHPIALSADILLERFGSVLVGFKTDHEPIRMLHLSFREFVTKHADNDQHTRKFYVSEKLHSGRLAELCIQTMVRELSAAEIQGTGYLNRHDDDPPDIPEVTGVSEQLLYSCDSWNDHVSDVTQPSHIMVKHLRVFLLHHTIMWMEVIASESIFLGLLSVFSWVKDHAPEIRELYDDQSQASALSSLAKCLSYEGRLEEALTADQEAVQLYRTLSTEQPALFNADLALSLASLSISLSDVGRMEEALTVAQEAVDIRRAFTAARPAVFNAHLADSLANLSVDLAAAGRTEEALAAVQEAVDLRRALAAERPAVFNGDLATSLSNLSIYLSAIGRTEEALTAVQEAVDLRRAVAAEPLAIFDGDLAHSLTSLSAYLSAIGRTEEALTAVQEAVDLRRALATARPAMFNADLALSLYNMCIYFRLSYTGRLEEALTADQEAVNLHRALAAERPAMFNADLARSLTNLSADHAAVGRLEEALTVVQEAVELRRALTAERPAVYNAELADSLTNLSVDLAAVGRTEEALTAVQEAVDLRRALAAKRPTVFNADLANSLCNLSVHLSAVGRREEALTAVHEAVDLRRALAAKRPAVFNADLANSLSNLSVHLSAVGRREEALVVVQEVVDLRRALAAERPAVFNDVLANSLTNLSNCLSDVGRTEEALVVVQGAVDLRRAIAAERPAVSNADLSGSLNNLSNRLSDVGRTEEALTAIEEAVDMRRALAAERPAVFNAPLARSLYNLSFNLSDISQKEEALTAVQEAVDLYRTLAEERPALYNYDLTDSLERVSAITSSMCSSESTPPHGGDARGPDE</sequence>
<feature type="non-terminal residue" evidence="5">
    <location>
        <position position="1"/>
    </location>
</feature>
<dbReference type="EMBL" id="KV417677">
    <property type="protein sequence ID" value="KZP10573.1"/>
    <property type="molecule type" value="Genomic_DNA"/>
</dbReference>
<evidence type="ECO:0000259" key="3">
    <source>
        <dbReference type="Pfam" id="PF12862"/>
    </source>
</evidence>
<dbReference type="Pfam" id="PF13374">
    <property type="entry name" value="TPR_10"/>
    <property type="match status" value="8"/>
</dbReference>
<dbReference type="STRING" id="436010.A0A165ZGX7"/>
<evidence type="ECO:0000313" key="6">
    <source>
        <dbReference type="Proteomes" id="UP000076532"/>
    </source>
</evidence>
<gene>
    <name evidence="5" type="ORF">FIBSPDRAFT_758002</name>
</gene>
<feature type="domain" description="Anaphase-promoting complex subunit 5" evidence="3">
    <location>
        <begin position="912"/>
        <end position="941"/>
    </location>
</feature>
<dbReference type="InterPro" id="IPR027417">
    <property type="entry name" value="P-loop_NTPase"/>
</dbReference>
<dbReference type="Gene3D" id="3.40.50.300">
    <property type="entry name" value="P-loop containing nucleotide triphosphate hydrolases"/>
    <property type="match status" value="1"/>
</dbReference>
<dbReference type="PANTHER" id="PTHR19959">
    <property type="entry name" value="KINESIN LIGHT CHAIN"/>
    <property type="match status" value="1"/>
</dbReference>
<feature type="domain" description="Anaphase-promoting complex subunit 5" evidence="3">
    <location>
        <begin position="1097"/>
        <end position="1125"/>
    </location>
</feature>
<feature type="region of interest" description="Disordered" evidence="2">
    <location>
        <begin position="1150"/>
        <end position="1171"/>
    </location>
</feature>
<dbReference type="Pfam" id="PF12862">
    <property type="entry name" value="ANAPC5"/>
    <property type="match status" value="2"/>
</dbReference>
<organism evidence="5 6">
    <name type="scientific">Athelia psychrophila</name>
    <dbReference type="NCBI Taxonomy" id="1759441"/>
    <lineage>
        <taxon>Eukaryota</taxon>
        <taxon>Fungi</taxon>
        <taxon>Dikarya</taxon>
        <taxon>Basidiomycota</taxon>
        <taxon>Agaricomycotina</taxon>
        <taxon>Agaricomycetes</taxon>
        <taxon>Agaricomycetidae</taxon>
        <taxon>Atheliales</taxon>
        <taxon>Atheliaceae</taxon>
        <taxon>Athelia</taxon>
    </lineage>
</organism>